<dbReference type="Gene3D" id="1.20.1280.50">
    <property type="match status" value="1"/>
</dbReference>
<dbReference type="AlphaFoldDB" id="A0A9Q0FSL6"/>
<protein>
    <recommendedName>
        <fullName evidence="2">F-box domain-containing protein</fullName>
    </recommendedName>
</protein>
<dbReference type="InterPro" id="IPR036047">
    <property type="entry name" value="F-box-like_dom_sf"/>
</dbReference>
<evidence type="ECO:0000313" key="3">
    <source>
        <dbReference type="EMBL" id="KAJ4835671.1"/>
    </source>
</evidence>
<feature type="compositionally biased region" description="Basic and acidic residues" evidence="1">
    <location>
        <begin position="158"/>
        <end position="167"/>
    </location>
</feature>
<keyword evidence="4" id="KW-1185">Reference proteome</keyword>
<name>A0A9Q0FSL6_9ROSI</name>
<gene>
    <name evidence="3" type="ORF">Tsubulata_038901</name>
</gene>
<dbReference type="SMART" id="SM00256">
    <property type="entry name" value="FBOX"/>
    <property type="match status" value="1"/>
</dbReference>
<dbReference type="Proteomes" id="UP001141552">
    <property type="component" value="Unassembled WGS sequence"/>
</dbReference>
<dbReference type="PROSITE" id="PS50181">
    <property type="entry name" value="FBOX"/>
    <property type="match status" value="1"/>
</dbReference>
<evidence type="ECO:0000256" key="1">
    <source>
        <dbReference type="SAM" id="MobiDB-lite"/>
    </source>
</evidence>
<sequence length="273" mass="31531">MEVGNKTMPASSIQDLPDSLLIEILLRLPSKKFVIQCQLVCTNWCSLISTPVFLQCLKDHRLISCPCYDCVGIEAFSNGFLRVWELEEYHSGKWSINGKEYETEGGIKQEVAGEEEKKEEVEEVEAELEEKEDKEVEEVAGEVEEEVAGELEEEEVEGHEHEHEELLEEHRRGQWSFKGEAYWKEIIYDDAILKKRLESDNCPYLYALSLDPYDEDIVQFATDKSSNCVRVYSCNLRTKEVKLVDGTIPDRDYVEDAFHIPLRQCPTMIPRIS</sequence>
<feature type="compositionally biased region" description="Acidic residues" evidence="1">
    <location>
        <begin position="126"/>
        <end position="157"/>
    </location>
</feature>
<dbReference type="Pfam" id="PF00646">
    <property type="entry name" value="F-box"/>
    <property type="match status" value="1"/>
</dbReference>
<evidence type="ECO:0000259" key="2">
    <source>
        <dbReference type="PROSITE" id="PS50181"/>
    </source>
</evidence>
<dbReference type="SUPFAM" id="SSF81383">
    <property type="entry name" value="F-box domain"/>
    <property type="match status" value="1"/>
</dbReference>
<dbReference type="OrthoDB" id="1107553at2759"/>
<evidence type="ECO:0000313" key="4">
    <source>
        <dbReference type="Proteomes" id="UP001141552"/>
    </source>
</evidence>
<reference evidence="3" key="2">
    <citation type="journal article" date="2023" name="Plants (Basel)">
        <title>Annotation of the Turnera subulata (Passifloraceae) Draft Genome Reveals the S-Locus Evolved after the Divergence of Turneroideae from Passifloroideae in a Stepwise Manner.</title>
        <authorList>
            <person name="Henning P.M."/>
            <person name="Roalson E.H."/>
            <person name="Mir W."/>
            <person name="McCubbin A.G."/>
            <person name="Shore J.S."/>
        </authorList>
    </citation>
    <scope>NUCLEOTIDE SEQUENCE</scope>
    <source>
        <strain evidence="3">F60SS</strain>
    </source>
</reference>
<organism evidence="3 4">
    <name type="scientific">Turnera subulata</name>
    <dbReference type="NCBI Taxonomy" id="218843"/>
    <lineage>
        <taxon>Eukaryota</taxon>
        <taxon>Viridiplantae</taxon>
        <taxon>Streptophyta</taxon>
        <taxon>Embryophyta</taxon>
        <taxon>Tracheophyta</taxon>
        <taxon>Spermatophyta</taxon>
        <taxon>Magnoliopsida</taxon>
        <taxon>eudicotyledons</taxon>
        <taxon>Gunneridae</taxon>
        <taxon>Pentapetalae</taxon>
        <taxon>rosids</taxon>
        <taxon>fabids</taxon>
        <taxon>Malpighiales</taxon>
        <taxon>Passifloraceae</taxon>
        <taxon>Turnera</taxon>
    </lineage>
</organism>
<feature type="domain" description="F-box" evidence="2">
    <location>
        <begin position="10"/>
        <end position="57"/>
    </location>
</feature>
<proteinExistence type="predicted"/>
<accession>A0A9Q0FSL6</accession>
<dbReference type="EMBL" id="JAKUCV010004347">
    <property type="protein sequence ID" value="KAJ4835671.1"/>
    <property type="molecule type" value="Genomic_DNA"/>
</dbReference>
<feature type="region of interest" description="Disordered" evidence="1">
    <location>
        <begin position="126"/>
        <end position="167"/>
    </location>
</feature>
<reference evidence="3" key="1">
    <citation type="submission" date="2022-02" db="EMBL/GenBank/DDBJ databases">
        <authorList>
            <person name="Henning P.M."/>
            <person name="McCubbin A.G."/>
            <person name="Shore J.S."/>
        </authorList>
    </citation>
    <scope>NUCLEOTIDE SEQUENCE</scope>
    <source>
        <strain evidence="3">F60SS</strain>
        <tissue evidence="3">Leaves</tissue>
    </source>
</reference>
<comment type="caution">
    <text evidence="3">The sequence shown here is derived from an EMBL/GenBank/DDBJ whole genome shotgun (WGS) entry which is preliminary data.</text>
</comment>
<dbReference type="InterPro" id="IPR001810">
    <property type="entry name" value="F-box_dom"/>
</dbReference>